<accession>A0ABR4YRZ2</accession>
<evidence type="ECO:0000256" key="2">
    <source>
        <dbReference type="SAM" id="Phobius"/>
    </source>
</evidence>
<keyword evidence="2" id="KW-1133">Transmembrane helix</keyword>
<feature type="region of interest" description="Disordered" evidence="1">
    <location>
        <begin position="1"/>
        <end position="70"/>
    </location>
</feature>
<reference evidence="3 4" key="1">
    <citation type="submission" date="2014-11" db="EMBL/GenBank/DDBJ databases">
        <title>Mycobacterium setense Manresensis Genome.</title>
        <authorList>
            <person name="Rech G."/>
            <person name="Sumoy L."/>
        </authorList>
    </citation>
    <scope>NUCLEOTIDE SEQUENCE [LARGE SCALE GENOMIC DNA]</scope>
    <source>
        <strain evidence="3 4">Manresensis</strain>
    </source>
</reference>
<keyword evidence="2" id="KW-0472">Membrane</keyword>
<evidence type="ECO:0000313" key="4">
    <source>
        <dbReference type="Proteomes" id="UP000031004"/>
    </source>
</evidence>
<feature type="transmembrane region" description="Helical" evidence="2">
    <location>
        <begin position="102"/>
        <end position="123"/>
    </location>
</feature>
<keyword evidence="4" id="KW-1185">Reference proteome</keyword>
<sequence length="125" mass="13163">MPHVSYQDPYGRQQPPPLPYPSVAPPPPGHGYPPIGGYPPAQPYAAPRQPLHYAPPTPPQPAGERNDGNSWGWQIAEALLDLASGSSSHGLGNSSRDRVKTVLVIFGIAIAGIALLVTVAVLMSK</sequence>
<name>A0ABR4YRZ2_9MYCO</name>
<comment type="caution">
    <text evidence="3">The sequence shown here is derived from an EMBL/GenBank/DDBJ whole genome shotgun (WGS) entry which is preliminary data.</text>
</comment>
<organism evidence="3 4">
    <name type="scientific">Mycolicibacterium setense</name>
    <dbReference type="NCBI Taxonomy" id="431269"/>
    <lineage>
        <taxon>Bacteria</taxon>
        <taxon>Bacillati</taxon>
        <taxon>Actinomycetota</taxon>
        <taxon>Actinomycetes</taxon>
        <taxon>Mycobacteriales</taxon>
        <taxon>Mycobacteriaceae</taxon>
        <taxon>Mycolicibacterium</taxon>
    </lineage>
</organism>
<keyword evidence="2" id="KW-0812">Transmembrane</keyword>
<dbReference type="EMBL" id="JTLZ01000008">
    <property type="protein sequence ID" value="KHO23821.1"/>
    <property type="molecule type" value="Genomic_DNA"/>
</dbReference>
<feature type="compositionally biased region" description="Pro residues" evidence="1">
    <location>
        <begin position="14"/>
        <end position="42"/>
    </location>
</feature>
<proteinExistence type="predicted"/>
<evidence type="ECO:0000313" key="3">
    <source>
        <dbReference type="EMBL" id="KHO23821.1"/>
    </source>
</evidence>
<gene>
    <name evidence="3" type="ORF">QQ44_16675</name>
</gene>
<protein>
    <submittedName>
        <fullName evidence="3">Uncharacterized protein</fullName>
    </submittedName>
</protein>
<dbReference type="Proteomes" id="UP000031004">
    <property type="component" value="Unassembled WGS sequence"/>
</dbReference>
<evidence type="ECO:0000256" key="1">
    <source>
        <dbReference type="SAM" id="MobiDB-lite"/>
    </source>
</evidence>